<dbReference type="AlphaFoldDB" id="A0A0R0LV21"/>
<evidence type="ECO:0000313" key="2">
    <source>
        <dbReference type="Proteomes" id="UP000051530"/>
    </source>
</evidence>
<name>A0A0R0LV21_9MICR</name>
<dbReference type="Proteomes" id="UP000051530">
    <property type="component" value="Unassembled WGS sequence"/>
</dbReference>
<feature type="non-terminal residue" evidence="1">
    <location>
        <position position="336"/>
    </location>
</feature>
<gene>
    <name evidence="1" type="ORF">M153_12640002072</name>
</gene>
<organism evidence="1 2">
    <name type="scientific">Pseudoloma neurophilia</name>
    <dbReference type="NCBI Taxonomy" id="146866"/>
    <lineage>
        <taxon>Eukaryota</taxon>
        <taxon>Fungi</taxon>
        <taxon>Fungi incertae sedis</taxon>
        <taxon>Microsporidia</taxon>
        <taxon>Pseudoloma</taxon>
    </lineage>
</organism>
<proteinExistence type="predicted"/>
<dbReference type="EMBL" id="LGUB01000427">
    <property type="protein sequence ID" value="KRH93229.1"/>
    <property type="molecule type" value="Genomic_DNA"/>
</dbReference>
<protein>
    <submittedName>
        <fullName evidence="1">Uncharacterized protein</fullName>
    </submittedName>
</protein>
<reference evidence="1 2" key="1">
    <citation type="submission" date="2015-07" db="EMBL/GenBank/DDBJ databases">
        <title>The genome of Pseudoloma neurophilia, a relevant intracellular parasite of the zebrafish.</title>
        <authorList>
            <person name="Ndikumana S."/>
            <person name="Pelin A."/>
            <person name="Sanders J."/>
            <person name="Corradi N."/>
        </authorList>
    </citation>
    <scope>NUCLEOTIDE SEQUENCE [LARGE SCALE GENOMIC DNA]</scope>
    <source>
        <strain evidence="1 2">MK1</strain>
    </source>
</reference>
<keyword evidence="2" id="KW-1185">Reference proteome</keyword>
<accession>A0A0R0LV21</accession>
<dbReference type="VEuPathDB" id="MicrosporidiaDB:M153_12640002072"/>
<evidence type="ECO:0000313" key="1">
    <source>
        <dbReference type="EMBL" id="KRH93229.1"/>
    </source>
</evidence>
<sequence>MTKLQSLEMQDKSDDWDSSDALVQKHAKFDGMSHVHQKIFDNNSEIKDFQTSNRLFNELKPPELDESVKQNEKCSINDKKDETTSATIKKTLSDQNFKKDHVNNPLEDIHPVWMHIGSYNASKKVLSLRKATVLFKDVRDIPKEPNKTKGDFFLIGAYQKNFHRDGGAFILKIPKKFHGESQIRENYVHDHNLNDFIQEFDDHFLVKVDFRRSTYITVDFKEHKQAPTFKFSFPHVSIANLIKKRFVGEFFGQFLLFSFNLIENRRYYFNIEKIDIESDLKSCLSKIRRTGILPKAKRNIDGQAFTYKQSEQVLRNMSTTSFEDICKVYRKINDFR</sequence>
<comment type="caution">
    <text evidence="1">The sequence shown here is derived from an EMBL/GenBank/DDBJ whole genome shotgun (WGS) entry which is preliminary data.</text>
</comment>